<keyword evidence="4" id="KW-0444">Lipid biosynthesis</keyword>
<keyword evidence="9" id="KW-0560">Oxidoreductase</keyword>
<feature type="transmembrane region" description="Helical" evidence="20">
    <location>
        <begin position="280"/>
        <end position="298"/>
    </location>
</feature>
<evidence type="ECO:0000256" key="10">
    <source>
        <dbReference type="ARBA" id="ARBA00023011"/>
    </source>
</evidence>
<evidence type="ECO:0000256" key="8">
    <source>
        <dbReference type="ARBA" id="ARBA00022989"/>
    </source>
</evidence>
<feature type="transmembrane region" description="Helical" evidence="20">
    <location>
        <begin position="310"/>
        <end position="329"/>
    </location>
</feature>
<keyword evidence="8 20" id="KW-1133">Transmembrane helix</keyword>
<dbReference type="InterPro" id="IPR018083">
    <property type="entry name" value="Sterol_reductase_CS"/>
</dbReference>
<dbReference type="GO" id="GO:0006696">
    <property type="term" value="P:ergosterol biosynthetic process"/>
    <property type="evidence" value="ECO:0007669"/>
    <property type="project" value="TreeGrafter"/>
</dbReference>
<evidence type="ECO:0000256" key="6">
    <source>
        <dbReference type="ARBA" id="ARBA00022857"/>
    </source>
</evidence>
<evidence type="ECO:0000256" key="12">
    <source>
        <dbReference type="ARBA" id="ARBA00023136"/>
    </source>
</evidence>
<dbReference type="OrthoDB" id="10262235at2759"/>
<name>A0A2A9NXP5_9AGAR</name>
<evidence type="ECO:0000256" key="2">
    <source>
        <dbReference type="ARBA" id="ARBA00005402"/>
    </source>
</evidence>
<evidence type="ECO:0000256" key="17">
    <source>
        <dbReference type="ARBA" id="ARBA00074394"/>
    </source>
</evidence>
<dbReference type="FunFam" id="1.20.120.1630:FF:000009">
    <property type="entry name" value="C-14 sterol reductase"/>
    <property type="match status" value="1"/>
</dbReference>
<evidence type="ECO:0000256" key="9">
    <source>
        <dbReference type="ARBA" id="ARBA00023002"/>
    </source>
</evidence>
<evidence type="ECO:0000256" key="11">
    <source>
        <dbReference type="ARBA" id="ARBA00023098"/>
    </source>
</evidence>
<dbReference type="PANTHER" id="PTHR21257">
    <property type="entry name" value="DELTA(14)-STEROL REDUCTASE"/>
    <property type="match status" value="1"/>
</dbReference>
<sequence length="440" mass="50006">MMSSSSETKLAKELNPKTTTYEFLGPPGALLISIGVPSMAYFLYFGCSEQAGGCPPTLSSIPNRLLYFLADVQSWKSLWDTDAILLYLAWYAFCLLAWIILPGEVVEGTTLRTGERKKYKCNAFATFLLALGFATGIIYRFGPSSFTIFYEKWVGLVTASILMAVLQAAACYLSSFRHERLLALGGNTGNFIYDFYIGRELNPSIGSLDIKSFNELRPGLILWVLINISMACEQAVRRGGFHKITDSMWLVIAFQMWYVADGLYNEPALFTTMDITTDGFGFMLAIGDLTWVPFTYSLQARYLVFNQVELGPIWTAAILLTNFTGYYIFRDANAEKNDFRNGKNPKNLKYIQTARGTKLLTSGWWGLSQHPNYFGDLVMALAWCLPTKFNTPITYFYVIYFTVLLMHRQRRDDELCAKKYGKDWETYKTLVPSRIIPYVY</sequence>
<reference evidence="21 22" key="1">
    <citation type="submission" date="2014-02" db="EMBL/GenBank/DDBJ databases">
        <title>Transposable element dynamics among asymbiotic and ectomycorrhizal Amanita fungi.</title>
        <authorList>
            <consortium name="DOE Joint Genome Institute"/>
            <person name="Hess J."/>
            <person name="Skrede I."/>
            <person name="Wolfe B."/>
            <person name="LaButti K."/>
            <person name="Ohm R.A."/>
            <person name="Grigoriev I.V."/>
            <person name="Pringle A."/>
        </authorList>
    </citation>
    <scope>NUCLEOTIDE SEQUENCE [LARGE SCALE GENOMIC DNA]</scope>
    <source>
        <strain evidence="21 22">SKay4041</strain>
    </source>
</reference>
<keyword evidence="11" id="KW-0443">Lipid metabolism</keyword>
<feature type="transmembrane region" description="Helical" evidence="20">
    <location>
        <begin position="21"/>
        <end position="44"/>
    </location>
</feature>
<evidence type="ECO:0000256" key="3">
    <source>
        <dbReference type="ARBA" id="ARBA00012413"/>
    </source>
</evidence>
<feature type="transmembrane region" description="Helical" evidence="20">
    <location>
        <begin position="121"/>
        <end position="141"/>
    </location>
</feature>
<comment type="catalytic activity">
    <reaction evidence="15">
        <text>4,4-dimethyl-5alpha-cholesta-8,24-dien-3beta-ol + NADP(+) = 4,4-dimethyl-5alpha-cholesta-8,14,24-trien-3beta-ol + NADPH + H(+)</text>
        <dbReference type="Rhea" id="RHEA:18561"/>
        <dbReference type="ChEBI" id="CHEBI:15378"/>
        <dbReference type="ChEBI" id="CHEBI:17813"/>
        <dbReference type="ChEBI" id="CHEBI:18364"/>
        <dbReference type="ChEBI" id="CHEBI:57783"/>
        <dbReference type="ChEBI" id="CHEBI:58349"/>
        <dbReference type="EC" id="1.3.1.70"/>
    </reaction>
    <physiologicalReaction direction="right-to-left" evidence="15">
        <dbReference type="Rhea" id="RHEA:18563"/>
    </physiologicalReaction>
</comment>
<dbReference type="GO" id="GO:0050613">
    <property type="term" value="F:Delta14-sterol reductase activity"/>
    <property type="evidence" value="ECO:0007669"/>
    <property type="project" value="UniProtKB-EC"/>
</dbReference>
<evidence type="ECO:0000256" key="1">
    <source>
        <dbReference type="ARBA" id="ARBA00004141"/>
    </source>
</evidence>
<evidence type="ECO:0000256" key="19">
    <source>
        <dbReference type="ARBA" id="ARBA00083315"/>
    </source>
</evidence>
<evidence type="ECO:0000256" key="14">
    <source>
        <dbReference type="ARBA" id="ARBA00023221"/>
    </source>
</evidence>
<feature type="transmembrane region" description="Helical" evidence="20">
    <location>
        <begin position="244"/>
        <end position="260"/>
    </location>
</feature>
<evidence type="ECO:0000256" key="20">
    <source>
        <dbReference type="SAM" id="Phobius"/>
    </source>
</evidence>
<feature type="transmembrane region" description="Helical" evidence="20">
    <location>
        <begin position="84"/>
        <end position="101"/>
    </location>
</feature>
<comment type="subcellular location">
    <subcellularLocation>
        <location evidence="1">Membrane</location>
        <topology evidence="1">Multi-pass membrane protein</topology>
    </subcellularLocation>
</comment>
<evidence type="ECO:0000256" key="15">
    <source>
        <dbReference type="ARBA" id="ARBA00052254"/>
    </source>
</evidence>
<dbReference type="AlphaFoldDB" id="A0A2A9NXP5"/>
<feature type="transmembrane region" description="Helical" evidence="20">
    <location>
        <begin position="153"/>
        <end position="173"/>
    </location>
</feature>
<evidence type="ECO:0000313" key="21">
    <source>
        <dbReference type="EMBL" id="PFH53197.1"/>
    </source>
</evidence>
<dbReference type="Pfam" id="PF01222">
    <property type="entry name" value="ERG4_ERG24"/>
    <property type="match status" value="1"/>
</dbReference>
<evidence type="ECO:0000256" key="7">
    <source>
        <dbReference type="ARBA" id="ARBA00022955"/>
    </source>
</evidence>
<keyword evidence="10" id="KW-0756">Sterol biosynthesis</keyword>
<evidence type="ECO:0000256" key="13">
    <source>
        <dbReference type="ARBA" id="ARBA00023166"/>
    </source>
</evidence>
<dbReference type="STRING" id="703135.A0A2A9NXP5"/>
<keyword evidence="5 20" id="KW-0812">Transmembrane</keyword>
<accession>A0A2A9NXP5</accession>
<dbReference type="GO" id="GO:0005789">
    <property type="term" value="C:endoplasmic reticulum membrane"/>
    <property type="evidence" value="ECO:0007669"/>
    <property type="project" value="TreeGrafter"/>
</dbReference>
<evidence type="ECO:0000313" key="22">
    <source>
        <dbReference type="Proteomes" id="UP000242287"/>
    </source>
</evidence>
<dbReference type="Proteomes" id="UP000242287">
    <property type="component" value="Unassembled WGS sequence"/>
</dbReference>
<dbReference type="InterPro" id="IPR001171">
    <property type="entry name" value="ERG24_DHCR-like"/>
</dbReference>
<evidence type="ECO:0000256" key="16">
    <source>
        <dbReference type="ARBA" id="ARBA00060638"/>
    </source>
</evidence>
<proteinExistence type="inferred from homology"/>
<dbReference type="EC" id="1.3.1.70" evidence="3"/>
<organism evidence="21 22">
    <name type="scientific">Amanita thiersii Skay4041</name>
    <dbReference type="NCBI Taxonomy" id="703135"/>
    <lineage>
        <taxon>Eukaryota</taxon>
        <taxon>Fungi</taxon>
        <taxon>Dikarya</taxon>
        <taxon>Basidiomycota</taxon>
        <taxon>Agaricomycotina</taxon>
        <taxon>Agaricomycetes</taxon>
        <taxon>Agaricomycetidae</taxon>
        <taxon>Agaricales</taxon>
        <taxon>Pluteineae</taxon>
        <taxon>Amanitaceae</taxon>
        <taxon>Amanita</taxon>
    </lineage>
</organism>
<keyword evidence="6" id="KW-0521">NADP</keyword>
<evidence type="ECO:0000256" key="4">
    <source>
        <dbReference type="ARBA" id="ARBA00022516"/>
    </source>
</evidence>
<keyword evidence="13" id="KW-1207">Sterol metabolism</keyword>
<evidence type="ECO:0000256" key="5">
    <source>
        <dbReference type="ARBA" id="ARBA00022692"/>
    </source>
</evidence>
<keyword evidence="7" id="KW-0752">Steroid biosynthesis</keyword>
<dbReference type="PROSITE" id="PS01018">
    <property type="entry name" value="STEROL_REDUCT_2"/>
    <property type="match status" value="1"/>
</dbReference>
<dbReference type="Gene3D" id="1.20.120.1630">
    <property type="match status" value="1"/>
</dbReference>
<keyword evidence="22" id="KW-1185">Reference proteome</keyword>
<gene>
    <name evidence="21" type="ORF">AMATHDRAFT_172305</name>
</gene>
<comment type="similarity">
    <text evidence="2">Belongs to the ERG4/ERG24 family.</text>
</comment>
<comment type="pathway">
    <text evidence="16">Steroid biosynthesis; zymosterol biosynthesis; zymosterol from lanosterol: step 2/6.</text>
</comment>
<dbReference type="EMBL" id="KZ301975">
    <property type="protein sequence ID" value="PFH53197.1"/>
    <property type="molecule type" value="Genomic_DNA"/>
</dbReference>
<keyword evidence="14" id="KW-0753">Steroid metabolism</keyword>
<keyword evidence="12 20" id="KW-0472">Membrane</keyword>
<protein>
    <recommendedName>
        <fullName evidence="17">Delta(14)-sterol reductase ERG24</fullName>
        <ecNumber evidence="3">1.3.1.70</ecNumber>
    </recommendedName>
    <alternativeName>
        <fullName evidence="19">C-14 sterol reductase ERG24</fullName>
    </alternativeName>
    <alternativeName>
        <fullName evidence="18">Sterol C14-reductase ERG24</fullName>
    </alternativeName>
</protein>
<feature type="transmembrane region" description="Helical" evidence="20">
    <location>
        <begin position="389"/>
        <end position="406"/>
    </location>
</feature>
<evidence type="ECO:0000256" key="18">
    <source>
        <dbReference type="ARBA" id="ARBA00077841"/>
    </source>
</evidence>
<dbReference type="PANTHER" id="PTHR21257:SF52">
    <property type="entry name" value="DELTA(14)-STEROL REDUCTASE TM7SF2"/>
    <property type="match status" value="1"/>
</dbReference>